<keyword evidence="12" id="KW-0966">Cell projection</keyword>
<evidence type="ECO:0000259" key="20">
    <source>
        <dbReference type="SMART" id="SM00079"/>
    </source>
</evidence>
<evidence type="ECO:0000256" key="5">
    <source>
        <dbReference type="ARBA" id="ARBA00022989"/>
    </source>
</evidence>
<dbReference type="GO" id="GO:0042734">
    <property type="term" value="C:presynaptic membrane"/>
    <property type="evidence" value="ECO:0007669"/>
    <property type="project" value="UniProtKB-SubCell"/>
</dbReference>
<keyword evidence="7 19" id="KW-0406">Ion transport</keyword>
<evidence type="ECO:0000256" key="17">
    <source>
        <dbReference type="PIRSR" id="PIRSR601508-1"/>
    </source>
</evidence>
<dbReference type="GeneTree" id="ENSGT00940000159111"/>
<keyword evidence="14 19" id="KW-0407">Ion channel</keyword>
<dbReference type="FunFam" id="3.40.190.10:FF:000060">
    <property type="entry name" value="Glutamate receptor ionotropic, kainate 1"/>
    <property type="match status" value="1"/>
</dbReference>
<feature type="binding site" evidence="17">
    <location>
        <position position="475"/>
    </location>
    <ligand>
        <name>L-glutamate</name>
        <dbReference type="ChEBI" id="CHEBI:29985"/>
    </ligand>
</feature>
<dbReference type="FunFam" id="3.40.190.10:FF:000072">
    <property type="entry name" value="glutamate receptor ionotropic, kainate 4"/>
    <property type="match status" value="1"/>
</dbReference>
<evidence type="ECO:0000256" key="16">
    <source>
        <dbReference type="ARBA" id="ARBA00034107"/>
    </source>
</evidence>
<evidence type="ECO:0000256" key="9">
    <source>
        <dbReference type="ARBA" id="ARBA00023170"/>
    </source>
</evidence>
<evidence type="ECO:0000256" key="12">
    <source>
        <dbReference type="ARBA" id="ARBA00023273"/>
    </source>
</evidence>
<dbReference type="SMART" id="SM00918">
    <property type="entry name" value="Lig_chan-Glu_bd"/>
    <property type="match status" value="1"/>
</dbReference>
<evidence type="ECO:0000256" key="18">
    <source>
        <dbReference type="PIRSR" id="PIRSR601508-2"/>
    </source>
</evidence>
<feature type="binding site" evidence="17">
    <location>
        <position position="643"/>
    </location>
    <ligand>
        <name>L-glutamate</name>
        <dbReference type="ChEBI" id="CHEBI:29985"/>
    </ligand>
</feature>
<dbReference type="Pfam" id="PF01094">
    <property type="entry name" value="ANF_receptor"/>
    <property type="match status" value="1"/>
</dbReference>
<dbReference type="SUPFAM" id="SSF53822">
    <property type="entry name" value="Periplasmic binding protein-like I"/>
    <property type="match status" value="1"/>
</dbReference>
<evidence type="ECO:0000256" key="7">
    <source>
        <dbReference type="ARBA" id="ARBA00023065"/>
    </source>
</evidence>
<dbReference type="Gene3D" id="3.40.50.2300">
    <property type="match status" value="2"/>
</dbReference>
<dbReference type="PRINTS" id="PR00177">
    <property type="entry name" value="NMDARECEPTOR"/>
</dbReference>
<keyword evidence="10" id="KW-0325">Glycoprotein</keyword>
<comment type="subcellular location">
    <subcellularLocation>
        <location evidence="15 19">Postsynaptic cell membrane</location>
        <topology evidence="15 19">Multi-pass membrane protein</topology>
    </subcellularLocation>
    <subcellularLocation>
        <location evidence="16">Presynaptic cell membrane</location>
        <topology evidence="16">Multi-pass membrane protein</topology>
    </subcellularLocation>
</comment>
<dbReference type="Pfam" id="PF00060">
    <property type="entry name" value="Lig_chan"/>
    <property type="match status" value="1"/>
</dbReference>
<dbReference type="InterPro" id="IPR001320">
    <property type="entry name" value="Iontro_rcpt_C"/>
</dbReference>
<evidence type="ECO:0000256" key="3">
    <source>
        <dbReference type="ARBA" id="ARBA00022692"/>
    </source>
</evidence>
<accession>A0A8C3G2L8</accession>
<sequence>IPSLLTPICSRGERLAITLAKDSINRSSNRSTTGKLEVDIFELLRDSEYEMGETMCQIMSKGVVAVLGPSASPASNSIISNICGEKEVPYVKVAPEDILKVQFPRFTTLDLRPTNTDISLAVAGLLTFFNGTTACLICAQADCLLNLEQLLRQFLISKETLSVRMLDDSNDPTPLLKEIRDDKTATIIVDANATMSHIILERASELGMLSVYYTYIFTSLEFSLLRLDDVVDQRVNIVGFSVFNKTHPFFQDFVLSLNRSWQENCDHAPFLSSALLFDAVYAVVAAVQELNRSQNVGATQLSCKSSKIWAHGTSLMNYLRMVELEGLTGHIEFNSKGQRSNYALRIMQNSKEGLRQIGLWHSEDGLSMERKLPSINVTDTLFNTTLTITTILENPYVMLRPNHQELEGNERYEGFCVDMLKELADILKFKYRIRLVGDGLYGVPGANGTWAGMVGELISRKADLAVAGLTITAEREKVIDFSKPFMTLGISIMYRVHLGRRPGYFSFLDPFSPGVWLFMLLAYLAVSCILFLVARLTPYEWYNPHPCLKGRCNLLINQYSLGNSFWFPVGGFMQQGSTIAPRALSTRCVSGVWWAFTLIIISSYTANLAAFLTVQRMEVPIESVDDLADQTAIEYGTMHGGSTMTFFQNSRYQTYQRMWNFMHSKMPSVFVKSTEEGIARVLNSNYAYLLESTMNEYYRQRNCNLTQIGGLLDTKGYGIGMPVRMREREFEILFL</sequence>
<dbReference type="SUPFAM" id="SSF53850">
    <property type="entry name" value="Periplasmic binding protein-like II"/>
    <property type="match status" value="1"/>
</dbReference>
<name>A0A8C3G2L8_CYCLU</name>
<dbReference type="FunFam" id="3.40.50.2300:FF:000059">
    <property type="entry name" value="Glutamate receptor, ionotropic, kainate 4"/>
    <property type="match status" value="1"/>
</dbReference>
<protein>
    <recommendedName>
        <fullName evidence="19">Glutamate receptor</fullName>
    </recommendedName>
</protein>
<feature type="domain" description="Ionotropic glutamate receptor L-glutamate and glycine-binding" evidence="21">
    <location>
        <begin position="395"/>
        <end position="459"/>
    </location>
</feature>
<keyword evidence="23" id="KW-1185">Reference proteome</keyword>
<feature type="binding site" evidence="17">
    <location>
        <position position="642"/>
    </location>
    <ligand>
        <name>L-glutamate</name>
        <dbReference type="ChEBI" id="CHEBI:29985"/>
    </ligand>
</feature>
<evidence type="ECO:0000256" key="1">
    <source>
        <dbReference type="ARBA" id="ARBA00022448"/>
    </source>
</evidence>
<dbReference type="Proteomes" id="UP000694565">
    <property type="component" value="Unplaced"/>
</dbReference>
<evidence type="ECO:0000256" key="15">
    <source>
        <dbReference type="ARBA" id="ARBA00034104"/>
    </source>
</evidence>
<evidence type="ECO:0000313" key="22">
    <source>
        <dbReference type="Ensembl" id="ENSCLMP00005029891.1"/>
    </source>
</evidence>
<comment type="similarity">
    <text evidence="19">Belongs to the glutamate-gated ion channel (TC 1.A.10.1) family.</text>
</comment>
<keyword evidence="5 19" id="KW-1133">Transmembrane helix</keyword>
<keyword evidence="3 19" id="KW-0812">Transmembrane</keyword>
<dbReference type="Ensembl" id="ENSCLMT00005031238.1">
    <property type="protein sequence ID" value="ENSCLMP00005029891.1"/>
    <property type="gene ID" value="ENSCLMG00005014546.1"/>
</dbReference>
<dbReference type="GO" id="GO:0038023">
    <property type="term" value="F:signaling receptor activity"/>
    <property type="evidence" value="ECO:0007669"/>
    <property type="project" value="InterPro"/>
</dbReference>
<keyword evidence="2 19" id="KW-1003">Cell membrane</keyword>
<evidence type="ECO:0000259" key="21">
    <source>
        <dbReference type="SMART" id="SM00918"/>
    </source>
</evidence>
<reference evidence="22" key="1">
    <citation type="submission" date="2025-08" db="UniProtKB">
        <authorList>
            <consortium name="Ensembl"/>
        </authorList>
    </citation>
    <scope>IDENTIFICATION</scope>
</reference>
<keyword evidence="8 19" id="KW-0472">Membrane</keyword>
<keyword evidence="11 19" id="KW-0628">Postsynaptic cell membrane</keyword>
<evidence type="ECO:0000256" key="2">
    <source>
        <dbReference type="ARBA" id="ARBA00022475"/>
    </source>
</evidence>
<evidence type="ECO:0000256" key="4">
    <source>
        <dbReference type="ARBA" id="ARBA00022729"/>
    </source>
</evidence>
<evidence type="ECO:0000256" key="11">
    <source>
        <dbReference type="ARBA" id="ARBA00023257"/>
    </source>
</evidence>
<dbReference type="SMART" id="SM00079">
    <property type="entry name" value="PBPe"/>
    <property type="match status" value="1"/>
</dbReference>
<dbReference type="InterPro" id="IPR015683">
    <property type="entry name" value="Ionotropic_Glu_rcpt"/>
</dbReference>
<dbReference type="FunFam" id="1.10.287.70:FF:000010">
    <property type="entry name" value="Putative glutamate receptor ionotropic kainate 1"/>
    <property type="match status" value="1"/>
</dbReference>
<keyword evidence="6 19" id="KW-0770">Synapse</keyword>
<feature type="binding site" evidence="17">
    <location>
        <position position="691"/>
    </location>
    <ligand>
        <name>L-glutamate</name>
        <dbReference type="ChEBI" id="CHEBI:29985"/>
    </ligand>
</feature>
<feature type="site" description="Crucial to convey clamshell closure to channel opening" evidence="18">
    <location>
        <position position="621"/>
    </location>
</feature>
<evidence type="ECO:0000256" key="19">
    <source>
        <dbReference type="RuleBase" id="RU367118"/>
    </source>
</evidence>
<evidence type="ECO:0000313" key="23">
    <source>
        <dbReference type="Proteomes" id="UP000694565"/>
    </source>
</evidence>
<reference evidence="22" key="2">
    <citation type="submission" date="2025-09" db="UniProtKB">
        <authorList>
            <consortium name="Ensembl"/>
        </authorList>
    </citation>
    <scope>IDENTIFICATION</scope>
</reference>
<keyword evidence="1 19" id="KW-0813">Transport</keyword>
<keyword evidence="4" id="KW-0732">Signal</keyword>
<feature type="transmembrane region" description="Helical" evidence="19">
    <location>
        <begin position="593"/>
        <end position="614"/>
    </location>
</feature>
<comment type="function">
    <text evidence="19">Receptor for glutamate that functions as a ligand-gated ion channel in the central nervous system and plays an important role in excitatory synaptic transmission. L-glutamate acts as an excitatory neurotransmitter at many synapses in the central nervous system.</text>
</comment>
<feature type="domain" description="Ionotropic glutamate receptor C-terminal" evidence="20">
    <location>
        <begin position="385"/>
        <end position="732"/>
    </location>
</feature>
<dbReference type="Gene3D" id="1.10.287.70">
    <property type="match status" value="1"/>
</dbReference>
<dbReference type="InterPro" id="IPR001828">
    <property type="entry name" value="ANF_lig-bd_rcpt"/>
</dbReference>
<dbReference type="GO" id="GO:0015276">
    <property type="term" value="F:ligand-gated monoatomic ion channel activity"/>
    <property type="evidence" value="ECO:0007669"/>
    <property type="project" value="InterPro"/>
</dbReference>
<evidence type="ECO:0000256" key="8">
    <source>
        <dbReference type="ARBA" id="ARBA00023136"/>
    </source>
</evidence>
<organism evidence="22 23">
    <name type="scientific">Cyclopterus lumpus</name>
    <name type="common">Lumpsucker</name>
    <dbReference type="NCBI Taxonomy" id="8103"/>
    <lineage>
        <taxon>Eukaryota</taxon>
        <taxon>Metazoa</taxon>
        <taxon>Chordata</taxon>
        <taxon>Craniata</taxon>
        <taxon>Vertebrata</taxon>
        <taxon>Euteleostomi</taxon>
        <taxon>Actinopterygii</taxon>
        <taxon>Neopterygii</taxon>
        <taxon>Teleostei</taxon>
        <taxon>Neoteleostei</taxon>
        <taxon>Acanthomorphata</taxon>
        <taxon>Eupercaria</taxon>
        <taxon>Perciformes</taxon>
        <taxon>Cottioidei</taxon>
        <taxon>Cottales</taxon>
        <taxon>Cyclopteridae</taxon>
        <taxon>Cyclopterus</taxon>
    </lineage>
</organism>
<feature type="binding site" evidence="17">
    <location>
        <position position="470"/>
    </location>
    <ligand>
        <name>L-glutamate</name>
        <dbReference type="ChEBI" id="CHEBI:29985"/>
    </ligand>
</feature>
<evidence type="ECO:0000256" key="10">
    <source>
        <dbReference type="ARBA" id="ARBA00023180"/>
    </source>
</evidence>
<dbReference type="InterPro" id="IPR001508">
    <property type="entry name" value="Iono_Glu_rcpt_met"/>
</dbReference>
<keyword evidence="13 19" id="KW-1071">Ligand-gated ion channel</keyword>
<dbReference type="PANTHER" id="PTHR18966">
    <property type="entry name" value="IONOTROPIC GLUTAMATE RECEPTOR"/>
    <property type="match status" value="1"/>
</dbReference>
<dbReference type="InterPro" id="IPR019594">
    <property type="entry name" value="Glu/Gly-bd"/>
</dbReference>
<dbReference type="Pfam" id="PF10613">
    <property type="entry name" value="Lig_chan-Glu_bd"/>
    <property type="match status" value="1"/>
</dbReference>
<evidence type="ECO:0000256" key="14">
    <source>
        <dbReference type="ARBA" id="ARBA00023303"/>
    </source>
</evidence>
<dbReference type="GO" id="GO:0045211">
    <property type="term" value="C:postsynaptic membrane"/>
    <property type="evidence" value="ECO:0007669"/>
    <property type="project" value="UniProtKB-SubCell"/>
</dbReference>
<feature type="transmembrane region" description="Helical" evidence="19">
    <location>
        <begin position="515"/>
        <end position="534"/>
    </location>
</feature>
<keyword evidence="9 19" id="KW-0675">Receptor</keyword>
<dbReference type="AlphaFoldDB" id="A0A8C3G2L8"/>
<proteinExistence type="inferred from homology"/>
<evidence type="ECO:0000256" key="13">
    <source>
        <dbReference type="ARBA" id="ARBA00023286"/>
    </source>
</evidence>
<dbReference type="InterPro" id="IPR028082">
    <property type="entry name" value="Peripla_BP_I"/>
</dbReference>
<dbReference type="Gene3D" id="3.40.190.10">
    <property type="entry name" value="Periplasmic binding protein-like II"/>
    <property type="match status" value="1"/>
</dbReference>
<evidence type="ECO:0000256" key="6">
    <source>
        <dbReference type="ARBA" id="ARBA00023018"/>
    </source>
</evidence>